<feature type="region of interest" description="Disordered" evidence="1">
    <location>
        <begin position="37"/>
        <end position="56"/>
    </location>
</feature>
<evidence type="ECO:0000256" key="1">
    <source>
        <dbReference type="SAM" id="MobiDB-lite"/>
    </source>
</evidence>
<proteinExistence type="predicted"/>
<keyword evidence="4" id="KW-1185">Reference proteome</keyword>
<gene>
    <name evidence="3" type="ORF">FHS94_002846</name>
</gene>
<feature type="chain" id="PRO_5031352268" evidence="2">
    <location>
        <begin position="19"/>
        <end position="56"/>
    </location>
</feature>
<dbReference type="EMBL" id="JACIJK010000008">
    <property type="protein sequence ID" value="MBB5715989.1"/>
    <property type="molecule type" value="Genomic_DNA"/>
</dbReference>
<dbReference type="PROSITE" id="PS51257">
    <property type="entry name" value="PROKAR_LIPOPROTEIN"/>
    <property type="match status" value="1"/>
</dbReference>
<keyword evidence="2" id="KW-0732">Signal</keyword>
<evidence type="ECO:0000313" key="3">
    <source>
        <dbReference type="EMBL" id="MBB5715989.1"/>
    </source>
</evidence>
<reference evidence="3 4" key="1">
    <citation type="submission" date="2020-08" db="EMBL/GenBank/DDBJ databases">
        <title>Genomic Encyclopedia of Type Strains, Phase IV (KMG-IV): sequencing the most valuable type-strain genomes for metagenomic binning, comparative biology and taxonomic classification.</title>
        <authorList>
            <person name="Goeker M."/>
        </authorList>
    </citation>
    <scope>NUCLEOTIDE SEQUENCE [LARGE SCALE GENOMIC DNA]</scope>
    <source>
        <strain evidence="3 4">DSM 100044</strain>
    </source>
</reference>
<organism evidence="3 4">
    <name type="scientific">Sphingomonas aerophila</name>
    <dbReference type="NCBI Taxonomy" id="1344948"/>
    <lineage>
        <taxon>Bacteria</taxon>
        <taxon>Pseudomonadati</taxon>
        <taxon>Pseudomonadota</taxon>
        <taxon>Alphaproteobacteria</taxon>
        <taxon>Sphingomonadales</taxon>
        <taxon>Sphingomonadaceae</taxon>
        <taxon>Sphingomonas</taxon>
    </lineage>
</organism>
<dbReference type="RefSeq" id="WP_184058813.1">
    <property type="nucleotide sequence ID" value="NZ_JACIJK010000008.1"/>
</dbReference>
<dbReference type="AlphaFoldDB" id="A0A7W9BEY7"/>
<feature type="signal peptide" evidence="2">
    <location>
        <begin position="1"/>
        <end position="18"/>
    </location>
</feature>
<protein>
    <submittedName>
        <fullName evidence="3">Tfp pilus assembly protein PilP</fullName>
    </submittedName>
</protein>
<accession>A0A7W9BEY7</accession>
<sequence>MRRIASFLILLVVAGCSAGSDDPAAVTSDQNRQLNQAAAELDTNAAAPWSAESPTP</sequence>
<evidence type="ECO:0000256" key="2">
    <source>
        <dbReference type="SAM" id="SignalP"/>
    </source>
</evidence>
<comment type="caution">
    <text evidence="3">The sequence shown here is derived from an EMBL/GenBank/DDBJ whole genome shotgun (WGS) entry which is preliminary data.</text>
</comment>
<name>A0A7W9BEY7_9SPHN</name>
<dbReference type="Proteomes" id="UP000546200">
    <property type="component" value="Unassembled WGS sequence"/>
</dbReference>
<evidence type="ECO:0000313" key="4">
    <source>
        <dbReference type="Proteomes" id="UP000546200"/>
    </source>
</evidence>